<accession>A0A0S2MUQ2</accession>
<dbReference type="Proteomes" id="UP000225963">
    <property type="component" value="Segment"/>
</dbReference>
<name>A0A0S2MUQ2_9CAUD</name>
<dbReference type="EMBL" id="KT995480">
    <property type="protein sequence ID" value="ALO79619.1"/>
    <property type="molecule type" value="Genomic_DNA"/>
</dbReference>
<keyword evidence="2" id="KW-1185">Reference proteome</keyword>
<protein>
    <submittedName>
        <fullName evidence="1">Uncharacterized protein</fullName>
    </submittedName>
</protein>
<organism evidence="1 2">
    <name type="scientific">Bacillus phage BM15</name>
    <dbReference type="NCBI Taxonomy" id="1755680"/>
    <lineage>
        <taxon>Viruses</taxon>
        <taxon>Duplodnaviria</taxon>
        <taxon>Heunggongvirae</taxon>
        <taxon>Uroviricota</taxon>
        <taxon>Caudoviricetes</taxon>
        <taxon>Herelleviridae</taxon>
        <taxon>Bastillevirinae</taxon>
        <taxon>Caeruleovirus</taxon>
        <taxon>Caeruleovirus BM15</taxon>
    </lineage>
</organism>
<sequence>MSMTTAIIILNTTMLLTNATVNAIQSILLYKELKRRVD</sequence>
<evidence type="ECO:0000313" key="1">
    <source>
        <dbReference type="EMBL" id="ALO79619.1"/>
    </source>
</evidence>
<evidence type="ECO:0000313" key="2">
    <source>
        <dbReference type="Proteomes" id="UP000225963"/>
    </source>
</evidence>
<proteinExistence type="predicted"/>
<reference evidence="2" key="1">
    <citation type="submission" date="2015-11" db="EMBL/GenBank/DDBJ databases">
        <authorList>
            <person name="Sharaf A."/>
            <person name="Marie M.E."/>
            <person name="Esson H."/>
            <person name="El-Afifi I.S."/>
            <person name="Hammad M.A."/>
        </authorList>
    </citation>
    <scope>NUCLEOTIDE SEQUENCE [LARGE SCALE GENOMIC DNA]</scope>
</reference>
<dbReference type="OrthoDB" id="28537at10239"/>
<gene>
    <name evidence="1" type="ORF">BM10_215</name>
</gene>